<dbReference type="Proteomes" id="UP000232101">
    <property type="component" value="Unassembled WGS sequence"/>
</dbReference>
<name>A0A2M9QAN8_9BACI</name>
<accession>A0A2M9QAN8</accession>
<dbReference type="EMBL" id="PHQY01000321">
    <property type="protein sequence ID" value="PJO45147.1"/>
    <property type="molecule type" value="Genomic_DNA"/>
</dbReference>
<dbReference type="RefSeq" id="WP_100542088.1">
    <property type="nucleotide sequence ID" value="NZ_PHQY01000321.1"/>
</dbReference>
<protein>
    <submittedName>
        <fullName evidence="1">Uncharacterized protein</fullName>
    </submittedName>
</protein>
<evidence type="ECO:0000313" key="1">
    <source>
        <dbReference type="EMBL" id="PJO45147.1"/>
    </source>
</evidence>
<sequence>MIPAKLEVVVDEQLVKDEVKKQVSSIAFNQLWFVDLEKIAELSSMSKRYLEDEVISDFRMKAIEIKKNRKRWWPAEKAFEVIMEITSEW</sequence>
<organism evidence="1 2">
    <name type="scientific">Lysinibacillus xylanilyticus</name>
    <dbReference type="NCBI Taxonomy" id="582475"/>
    <lineage>
        <taxon>Bacteria</taxon>
        <taxon>Bacillati</taxon>
        <taxon>Bacillota</taxon>
        <taxon>Bacilli</taxon>
        <taxon>Bacillales</taxon>
        <taxon>Bacillaceae</taxon>
        <taxon>Lysinibacillus</taxon>
    </lineage>
</organism>
<gene>
    <name evidence="1" type="ORF">CWD94_03735</name>
</gene>
<evidence type="ECO:0000313" key="2">
    <source>
        <dbReference type="Proteomes" id="UP000232101"/>
    </source>
</evidence>
<reference evidence="1 2" key="1">
    <citation type="submission" date="2017-11" db="EMBL/GenBank/DDBJ databases">
        <title>Bacterial isolate from king chilli rhizosphere.</title>
        <authorList>
            <person name="Takhelmayum P."/>
            <person name="Sarangthem I."/>
        </authorList>
    </citation>
    <scope>NUCLEOTIDE SEQUENCE [LARGE SCALE GENOMIC DNA]</scope>
    <source>
        <strain evidence="2">t26</strain>
    </source>
</reference>
<comment type="caution">
    <text evidence="1">The sequence shown here is derived from an EMBL/GenBank/DDBJ whole genome shotgun (WGS) entry which is preliminary data.</text>
</comment>
<proteinExistence type="predicted"/>
<dbReference type="AlphaFoldDB" id="A0A2M9QAN8"/>